<dbReference type="InterPro" id="IPR013083">
    <property type="entry name" value="Znf_RING/FYVE/PHD"/>
</dbReference>
<reference evidence="1" key="2">
    <citation type="journal article" date="2015" name="Fish Shellfish Immunol.">
        <title>Early steps in the European eel (Anguilla anguilla)-Vibrio vulnificus interaction in the gills: Role of the RtxA13 toxin.</title>
        <authorList>
            <person name="Callol A."/>
            <person name="Pajuelo D."/>
            <person name="Ebbesson L."/>
            <person name="Teles M."/>
            <person name="MacKenzie S."/>
            <person name="Amaro C."/>
        </authorList>
    </citation>
    <scope>NUCLEOTIDE SEQUENCE</scope>
</reference>
<reference evidence="1" key="1">
    <citation type="submission" date="2014-11" db="EMBL/GenBank/DDBJ databases">
        <authorList>
            <person name="Amaro Gonzalez C."/>
        </authorList>
    </citation>
    <scope>NUCLEOTIDE SEQUENCE</scope>
</reference>
<dbReference type="FunFam" id="3.30.40.10:FF:000263">
    <property type="entry name" value="TNF receptor-associated factor"/>
    <property type="match status" value="1"/>
</dbReference>
<proteinExistence type="predicted"/>
<dbReference type="AlphaFoldDB" id="A0A0E9T8F0"/>
<protein>
    <recommendedName>
        <fullName evidence="2">TRAF-type domain-containing protein</fullName>
    </recommendedName>
</protein>
<name>A0A0E9T8F0_ANGAN</name>
<evidence type="ECO:0000313" key="1">
    <source>
        <dbReference type="EMBL" id="JAH49702.1"/>
    </source>
</evidence>
<sequence>MIIPCPSCKELIRFNEQERHNERECPERTLNCKYCKEPFHFKNIKVKYIACFWNAMTYRNRNVDCNTLVFKHSCN</sequence>
<dbReference type="EMBL" id="GBXM01058875">
    <property type="protein sequence ID" value="JAH49702.1"/>
    <property type="molecule type" value="Transcribed_RNA"/>
</dbReference>
<dbReference type="Gene3D" id="3.30.40.10">
    <property type="entry name" value="Zinc/RING finger domain, C3HC4 (zinc finger)"/>
    <property type="match status" value="1"/>
</dbReference>
<accession>A0A0E9T8F0</accession>
<organism evidence="1">
    <name type="scientific">Anguilla anguilla</name>
    <name type="common">European freshwater eel</name>
    <name type="synonym">Muraena anguilla</name>
    <dbReference type="NCBI Taxonomy" id="7936"/>
    <lineage>
        <taxon>Eukaryota</taxon>
        <taxon>Metazoa</taxon>
        <taxon>Chordata</taxon>
        <taxon>Craniata</taxon>
        <taxon>Vertebrata</taxon>
        <taxon>Euteleostomi</taxon>
        <taxon>Actinopterygii</taxon>
        <taxon>Neopterygii</taxon>
        <taxon>Teleostei</taxon>
        <taxon>Anguilliformes</taxon>
        <taxon>Anguillidae</taxon>
        <taxon>Anguilla</taxon>
    </lineage>
</organism>
<evidence type="ECO:0008006" key="2">
    <source>
        <dbReference type="Google" id="ProtNLM"/>
    </source>
</evidence>